<dbReference type="InterPro" id="IPR009057">
    <property type="entry name" value="Homeodomain-like_sf"/>
</dbReference>
<reference evidence="7 8" key="1">
    <citation type="submission" date="2018-07" db="EMBL/GenBank/DDBJ databases">
        <title>Modular assembly of carbohydrate-degrading microbial communities in the ocean.</title>
        <authorList>
            <person name="Enke T.N."/>
            <person name="Datta M.S."/>
            <person name="Schwartzman J.A."/>
            <person name="Cermak N."/>
            <person name="Schmitz D.A."/>
            <person name="Barrere J."/>
            <person name="Cordero O.X."/>
        </authorList>
    </citation>
    <scope>NUCLEOTIDE SEQUENCE [LARGE SCALE GENOMIC DNA]</scope>
    <source>
        <strain evidence="7 8">C3M10</strain>
    </source>
</reference>
<dbReference type="Proteomes" id="UP000252706">
    <property type="component" value="Unassembled WGS sequence"/>
</dbReference>
<evidence type="ECO:0000256" key="5">
    <source>
        <dbReference type="PROSITE-ProRule" id="PRU00335"/>
    </source>
</evidence>
<evidence type="ECO:0000256" key="4">
    <source>
        <dbReference type="ARBA" id="ARBA00023163"/>
    </source>
</evidence>
<evidence type="ECO:0000313" key="7">
    <source>
        <dbReference type="EMBL" id="RBW49644.1"/>
    </source>
</evidence>
<dbReference type="Pfam" id="PF17932">
    <property type="entry name" value="TetR_C_24"/>
    <property type="match status" value="1"/>
</dbReference>
<dbReference type="GO" id="GO:0000976">
    <property type="term" value="F:transcription cis-regulatory region binding"/>
    <property type="evidence" value="ECO:0007669"/>
    <property type="project" value="TreeGrafter"/>
</dbReference>
<feature type="DNA-binding region" description="H-T-H motif" evidence="5">
    <location>
        <begin position="33"/>
        <end position="52"/>
    </location>
</feature>
<comment type="caution">
    <text evidence="7">The sequence shown here is derived from an EMBL/GenBank/DDBJ whole genome shotgun (WGS) entry which is preliminary data.</text>
</comment>
<sequence length="195" mass="21846">MARTQGSHSDITGPRIRAAALQLFARHGYAAVSMRQIAKEVGVQAGALYNYTPDKQSLLFRLMRTHMDELLSARAARGDFATAVEALEDFTRFHIRFHSERPEEVFIAYMELRNLSPDNFATIEALRRQYEDELEAIVQRGISEGAFAVSDTKIPAMAVIAMLTGVNTWFSSGGRLSLDEVETIYWNMVRKAVAA</sequence>
<evidence type="ECO:0000313" key="8">
    <source>
        <dbReference type="Proteomes" id="UP000252706"/>
    </source>
</evidence>
<organism evidence="7 8">
    <name type="scientific">Phaeobacter gallaeciensis</name>
    <dbReference type="NCBI Taxonomy" id="60890"/>
    <lineage>
        <taxon>Bacteria</taxon>
        <taxon>Pseudomonadati</taxon>
        <taxon>Pseudomonadota</taxon>
        <taxon>Alphaproteobacteria</taxon>
        <taxon>Rhodobacterales</taxon>
        <taxon>Roseobacteraceae</taxon>
        <taxon>Phaeobacter</taxon>
    </lineage>
</organism>
<dbReference type="Pfam" id="PF00440">
    <property type="entry name" value="TetR_N"/>
    <property type="match status" value="1"/>
</dbReference>
<dbReference type="Gene3D" id="1.10.357.10">
    <property type="entry name" value="Tetracycline Repressor, domain 2"/>
    <property type="match status" value="1"/>
</dbReference>
<dbReference type="InterPro" id="IPR050109">
    <property type="entry name" value="HTH-type_TetR-like_transc_reg"/>
</dbReference>
<evidence type="ECO:0000256" key="3">
    <source>
        <dbReference type="ARBA" id="ARBA00023125"/>
    </source>
</evidence>
<accession>A0A366WIN1</accession>
<dbReference type="PROSITE" id="PS50977">
    <property type="entry name" value="HTH_TETR_2"/>
    <property type="match status" value="1"/>
</dbReference>
<gene>
    <name evidence="7" type="ORF">DS909_22415</name>
</gene>
<dbReference type="InterPro" id="IPR041490">
    <property type="entry name" value="KstR2_TetR_C"/>
</dbReference>
<dbReference type="PANTHER" id="PTHR30055">
    <property type="entry name" value="HTH-TYPE TRANSCRIPTIONAL REGULATOR RUTR"/>
    <property type="match status" value="1"/>
</dbReference>
<dbReference type="AlphaFoldDB" id="A0A366WIN1"/>
<name>A0A366WIN1_9RHOB</name>
<feature type="domain" description="HTH tetR-type" evidence="6">
    <location>
        <begin position="10"/>
        <end position="70"/>
    </location>
</feature>
<dbReference type="GO" id="GO:0003700">
    <property type="term" value="F:DNA-binding transcription factor activity"/>
    <property type="evidence" value="ECO:0007669"/>
    <property type="project" value="TreeGrafter"/>
</dbReference>
<keyword evidence="4" id="KW-0804">Transcription</keyword>
<dbReference type="PANTHER" id="PTHR30055:SF175">
    <property type="entry name" value="HTH-TYPE TRANSCRIPTIONAL REPRESSOR KSTR2"/>
    <property type="match status" value="1"/>
</dbReference>
<dbReference type="InterPro" id="IPR001647">
    <property type="entry name" value="HTH_TetR"/>
</dbReference>
<dbReference type="InterPro" id="IPR036271">
    <property type="entry name" value="Tet_transcr_reg_TetR-rel_C_sf"/>
</dbReference>
<proteinExistence type="predicted"/>
<evidence type="ECO:0000259" key="6">
    <source>
        <dbReference type="PROSITE" id="PS50977"/>
    </source>
</evidence>
<dbReference type="PRINTS" id="PR00455">
    <property type="entry name" value="HTHTETR"/>
</dbReference>
<evidence type="ECO:0000256" key="1">
    <source>
        <dbReference type="ARBA" id="ARBA00022491"/>
    </source>
</evidence>
<evidence type="ECO:0000256" key="2">
    <source>
        <dbReference type="ARBA" id="ARBA00023015"/>
    </source>
</evidence>
<keyword evidence="2" id="KW-0805">Transcription regulation</keyword>
<dbReference type="SUPFAM" id="SSF48498">
    <property type="entry name" value="Tetracyclin repressor-like, C-terminal domain"/>
    <property type="match status" value="1"/>
</dbReference>
<keyword evidence="1" id="KW-0678">Repressor</keyword>
<protein>
    <submittedName>
        <fullName evidence="7">TetR/AcrR family transcriptional regulator</fullName>
    </submittedName>
</protein>
<dbReference type="RefSeq" id="WP_113825813.1">
    <property type="nucleotide sequence ID" value="NZ_QOCE01000053.1"/>
</dbReference>
<keyword evidence="3 5" id="KW-0238">DNA-binding</keyword>
<dbReference type="OrthoDB" id="9814200at2"/>
<dbReference type="SUPFAM" id="SSF46689">
    <property type="entry name" value="Homeodomain-like"/>
    <property type="match status" value="1"/>
</dbReference>
<dbReference type="EMBL" id="QOCE01000053">
    <property type="protein sequence ID" value="RBW49644.1"/>
    <property type="molecule type" value="Genomic_DNA"/>
</dbReference>